<protein>
    <submittedName>
        <fullName evidence="1">Uncharacterized protein</fullName>
    </submittedName>
</protein>
<organism evidence="1 2">
    <name type="scientific">Araneus ventricosus</name>
    <name type="common">Orbweaver spider</name>
    <name type="synonym">Epeira ventricosa</name>
    <dbReference type="NCBI Taxonomy" id="182803"/>
    <lineage>
        <taxon>Eukaryota</taxon>
        <taxon>Metazoa</taxon>
        <taxon>Ecdysozoa</taxon>
        <taxon>Arthropoda</taxon>
        <taxon>Chelicerata</taxon>
        <taxon>Arachnida</taxon>
        <taxon>Araneae</taxon>
        <taxon>Araneomorphae</taxon>
        <taxon>Entelegynae</taxon>
        <taxon>Araneoidea</taxon>
        <taxon>Araneidae</taxon>
        <taxon>Araneus</taxon>
    </lineage>
</organism>
<sequence length="117" mass="13546">MKNARRGLMFLHIKYSIRFLLSTSLLQKFFPLTPRWAELNIFGATYGASFPGICHVINPCLTTVDSSDRKSKKEIGFCSEEDGRKLWDLISERHFILSPISLSEKKGYESKKKKETW</sequence>
<comment type="caution">
    <text evidence="1">The sequence shown here is derived from an EMBL/GenBank/DDBJ whole genome shotgun (WGS) entry which is preliminary data.</text>
</comment>
<evidence type="ECO:0000313" key="1">
    <source>
        <dbReference type="EMBL" id="GBM18929.1"/>
    </source>
</evidence>
<keyword evidence="2" id="KW-1185">Reference proteome</keyword>
<gene>
    <name evidence="1" type="ORF">AVEN_1560_1</name>
</gene>
<dbReference type="AlphaFoldDB" id="A0A4Y2DS03"/>
<reference evidence="1 2" key="1">
    <citation type="journal article" date="2019" name="Sci. Rep.">
        <title>Orb-weaving spider Araneus ventricosus genome elucidates the spidroin gene catalogue.</title>
        <authorList>
            <person name="Kono N."/>
            <person name="Nakamura H."/>
            <person name="Ohtoshi R."/>
            <person name="Moran D.A.P."/>
            <person name="Shinohara A."/>
            <person name="Yoshida Y."/>
            <person name="Fujiwara M."/>
            <person name="Mori M."/>
            <person name="Tomita M."/>
            <person name="Arakawa K."/>
        </authorList>
    </citation>
    <scope>NUCLEOTIDE SEQUENCE [LARGE SCALE GENOMIC DNA]</scope>
</reference>
<dbReference type="EMBL" id="BGPR01000414">
    <property type="protein sequence ID" value="GBM18929.1"/>
    <property type="molecule type" value="Genomic_DNA"/>
</dbReference>
<name>A0A4Y2DS03_ARAVE</name>
<evidence type="ECO:0000313" key="2">
    <source>
        <dbReference type="Proteomes" id="UP000499080"/>
    </source>
</evidence>
<accession>A0A4Y2DS03</accession>
<proteinExistence type="predicted"/>
<dbReference type="Proteomes" id="UP000499080">
    <property type="component" value="Unassembled WGS sequence"/>
</dbReference>